<evidence type="ECO:0000313" key="1">
    <source>
        <dbReference type="EMBL" id="QDT07115.1"/>
    </source>
</evidence>
<dbReference type="Proteomes" id="UP000318538">
    <property type="component" value="Chromosome"/>
</dbReference>
<dbReference type="AlphaFoldDB" id="A0A517NJ06"/>
<gene>
    <name evidence="1" type="ORF">K227x_55400</name>
</gene>
<keyword evidence="2" id="KW-1185">Reference proteome</keyword>
<accession>A0A517NJ06</accession>
<proteinExistence type="predicted"/>
<sequence>MKPSQSQQETYYRVSRAALLGFSLLAIGGLGVPWINEYYELQRDAVELNALESKLTSVRQRQDALNKIEQTIASETGQFFNRNVTKEKIESAREQLIEIVRVSKARLRRLEITPSDPRIWASENDDARNDAMPIYGEPSGFVIQSHTIELEADGSLDAIGGIIQSISKQGWLMSTKNVTVGPTNTSASPIKLEMRLVAYGLSVAEEPTDAEEERDLEDIAAVSTQNSIR</sequence>
<organism evidence="1 2">
    <name type="scientific">Rubripirellula lacrimiformis</name>
    <dbReference type="NCBI Taxonomy" id="1930273"/>
    <lineage>
        <taxon>Bacteria</taxon>
        <taxon>Pseudomonadati</taxon>
        <taxon>Planctomycetota</taxon>
        <taxon>Planctomycetia</taxon>
        <taxon>Pirellulales</taxon>
        <taxon>Pirellulaceae</taxon>
        <taxon>Rubripirellula</taxon>
    </lineage>
</organism>
<dbReference type="EMBL" id="CP036525">
    <property type="protein sequence ID" value="QDT07115.1"/>
    <property type="molecule type" value="Genomic_DNA"/>
</dbReference>
<name>A0A517NJ06_9BACT</name>
<evidence type="ECO:0000313" key="2">
    <source>
        <dbReference type="Proteomes" id="UP000318538"/>
    </source>
</evidence>
<dbReference type="RefSeq" id="WP_145174659.1">
    <property type="nucleotide sequence ID" value="NZ_CP036525.1"/>
</dbReference>
<evidence type="ECO:0008006" key="3">
    <source>
        <dbReference type="Google" id="ProtNLM"/>
    </source>
</evidence>
<protein>
    <recommendedName>
        <fullName evidence="3">Pilus assembly protein, PilO</fullName>
    </recommendedName>
</protein>
<reference evidence="1 2" key="1">
    <citation type="submission" date="2019-02" db="EMBL/GenBank/DDBJ databases">
        <title>Deep-cultivation of Planctomycetes and their phenomic and genomic characterization uncovers novel biology.</title>
        <authorList>
            <person name="Wiegand S."/>
            <person name="Jogler M."/>
            <person name="Boedeker C."/>
            <person name="Pinto D."/>
            <person name="Vollmers J."/>
            <person name="Rivas-Marin E."/>
            <person name="Kohn T."/>
            <person name="Peeters S.H."/>
            <person name="Heuer A."/>
            <person name="Rast P."/>
            <person name="Oberbeckmann S."/>
            <person name="Bunk B."/>
            <person name="Jeske O."/>
            <person name="Meyerdierks A."/>
            <person name="Storesund J.E."/>
            <person name="Kallscheuer N."/>
            <person name="Luecker S."/>
            <person name="Lage O.M."/>
            <person name="Pohl T."/>
            <person name="Merkel B.J."/>
            <person name="Hornburger P."/>
            <person name="Mueller R.-W."/>
            <person name="Bruemmer F."/>
            <person name="Labrenz M."/>
            <person name="Spormann A.M."/>
            <person name="Op den Camp H."/>
            <person name="Overmann J."/>
            <person name="Amann R."/>
            <person name="Jetten M.S.M."/>
            <person name="Mascher T."/>
            <person name="Medema M.H."/>
            <person name="Devos D.P."/>
            <person name="Kaster A.-K."/>
            <person name="Ovreas L."/>
            <person name="Rohde M."/>
            <person name="Galperin M.Y."/>
            <person name="Jogler C."/>
        </authorList>
    </citation>
    <scope>NUCLEOTIDE SEQUENCE [LARGE SCALE GENOMIC DNA]</scope>
    <source>
        <strain evidence="1 2">K22_7</strain>
    </source>
</reference>
<dbReference type="OrthoDB" id="272203at2"/>
<dbReference type="KEGG" id="rlc:K227x_55400"/>